<feature type="signal peptide" evidence="1">
    <location>
        <begin position="1"/>
        <end position="26"/>
    </location>
</feature>
<gene>
    <name evidence="2" type="ordered locus">GLX_17530</name>
</gene>
<accession>G2I7R8</accession>
<dbReference type="KEGG" id="gxy:GLX_17530"/>
<feature type="chain" id="PRO_5003430740" evidence="1">
    <location>
        <begin position="27"/>
        <end position="186"/>
    </location>
</feature>
<dbReference type="RefSeq" id="WP_014105693.1">
    <property type="nucleotide sequence ID" value="NC_016027.1"/>
</dbReference>
<evidence type="ECO:0000256" key="1">
    <source>
        <dbReference type="SAM" id="SignalP"/>
    </source>
</evidence>
<proteinExistence type="predicted"/>
<dbReference type="PATRIC" id="fig|634177.7.peg.1998"/>
<organism evidence="2 3">
    <name type="scientific">Komagataeibacter medellinensis (strain NBRC 3288 / BCRC 11682 / LMG 1693 / Kondo 51)</name>
    <name type="common">Gluconacetobacter medellinensis</name>
    <dbReference type="NCBI Taxonomy" id="634177"/>
    <lineage>
        <taxon>Bacteria</taxon>
        <taxon>Pseudomonadati</taxon>
        <taxon>Pseudomonadota</taxon>
        <taxon>Alphaproteobacteria</taxon>
        <taxon>Acetobacterales</taxon>
        <taxon>Acetobacteraceae</taxon>
        <taxon>Komagataeibacter</taxon>
    </lineage>
</organism>
<evidence type="ECO:0000313" key="2">
    <source>
        <dbReference type="EMBL" id="BAK84165.1"/>
    </source>
</evidence>
<dbReference type="AlphaFoldDB" id="G2I7R8"/>
<keyword evidence="1" id="KW-0732">Signal</keyword>
<protein>
    <submittedName>
        <fullName evidence="2">Uncharacterized protein</fullName>
    </submittedName>
</protein>
<dbReference type="HOGENOM" id="CLU_1466378_0_0_5"/>
<name>G2I7R8_KOMMN</name>
<reference evidence="3" key="1">
    <citation type="journal article" date="2011" name="J. Bacteriol.">
        <title>Complete genome sequence of NBRC 3288, a unique cellulose-nonproducing strain of Gluconacetobacter xylinus isolated from vinegar.</title>
        <authorList>
            <person name="Ogino H."/>
            <person name="Azuma Y."/>
            <person name="Hosoyama A."/>
            <person name="Nakazawa H."/>
            <person name="Matsutani M."/>
            <person name="Hasegawa A."/>
            <person name="Otsuyama K."/>
            <person name="Matsushita K."/>
            <person name="Fujita N."/>
            <person name="Shirai M."/>
        </authorList>
    </citation>
    <scope>NUCLEOTIDE SEQUENCE [LARGE SCALE GENOMIC DNA]</scope>
    <source>
        <strain evidence="3">NBRC 3288 / BCRC 11682 / LMG 1693</strain>
    </source>
</reference>
<evidence type="ECO:0000313" key="3">
    <source>
        <dbReference type="Proteomes" id="UP000009044"/>
    </source>
</evidence>
<dbReference type="EMBL" id="AP012159">
    <property type="protein sequence ID" value="BAK84165.1"/>
    <property type="molecule type" value="Genomic_DNA"/>
</dbReference>
<sequence>MHLRSFPRLMLLVALLAPPVGLTALAASLPPAGAPTEAGMGMRARALARQIHEDGPETTVHALDTSKSWPQLRRAVAAGWDGWVTLVPELIAHVDDPTARSLRTALRQALPRNPHAVLSVVDPGNGPLLGAGALCTPHGMSTRWRTSSIRAISMVHDIHLTHQVADCTAALSLSGSTATGRADSGT</sequence>
<dbReference type="Proteomes" id="UP000009044">
    <property type="component" value="Chromosome"/>
</dbReference>